<feature type="region of interest" description="Disordered" evidence="2">
    <location>
        <begin position="175"/>
        <end position="249"/>
    </location>
</feature>
<feature type="coiled-coil region" evidence="1">
    <location>
        <begin position="72"/>
        <end position="99"/>
    </location>
</feature>
<evidence type="ECO:0000313" key="3">
    <source>
        <dbReference type="EMBL" id="CAK0880864.1"/>
    </source>
</evidence>
<organism evidence="3 4">
    <name type="scientific">Prorocentrum cordatum</name>
    <dbReference type="NCBI Taxonomy" id="2364126"/>
    <lineage>
        <taxon>Eukaryota</taxon>
        <taxon>Sar</taxon>
        <taxon>Alveolata</taxon>
        <taxon>Dinophyceae</taxon>
        <taxon>Prorocentrales</taxon>
        <taxon>Prorocentraceae</taxon>
        <taxon>Prorocentrum</taxon>
    </lineage>
</organism>
<name>A0ABN9W730_9DINO</name>
<gene>
    <name evidence="3" type="ORF">PCOR1329_LOCUS63886</name>
</gene>
<sequence length="249" mass="26616">MELAQAEVDFWKSKVPSDHPKLLQAQQTLEEYLQKSFLSLPGEVQAKRLQATANAEWNKVNSTKAELIDAKCDAYQQLAININEKLDKLKGKIQQLKILETSLTPADPKPEPSPQQIIAYMKEHPQEVSNLSEPEILTKVLSINDTSKALEKKHAELKEMDGGIEAEVQWLAGQAAAEKARSEAGHQGLPGEPAADAQERPNEDPPVGDGGSAESAEMTGATPAAMPTAANPAASKARAAGASQAPSPG</sequence>
<accession>A0ABN9W730</accession>
<reference evidence="3" key="1">
    <citation type="submission" date="2023-10" db="EMBL/GenBank/DDBJ databases">
        <authorList>
            <person name="Chen Y."/>
            <person name="Shah S."/>
            <person name="Dougan E. K."/>
            <person name="Thang M."/>
            <person name="Chan C."/>
        </authorList>
    </citation>
    <scope>NUCLEOTIDE SEQUENCE [LARGE SCALE GENOMIC DNA]</scope>
</reference>
<dbReference type="Proteomes" id="UP001189429">
    <property type="component" value="Unassembled WGS sequence"/>
</dbReference>
<evidence type="ECO:0000256" key="1">
    <source>
        <dbReference type="SAM" id="Coils"/>
    </source>
</evidence>
<proteinExistence type="predicted"/>
<evidence type="ECO:0000256" key="2">
    <source>
        <dbReference type="SAM" id="MobiDB-lite"/>
    </source>
</evidence>
<keyword evidence="4" id="KW-1185">Reference proteome</keyword>
<dbReference type="EMBL" id="CAUYUJ010018126">
    <property type="protein sequence ID" value="CAK0880864.1"/>
    <property type="molecule type" value="Genomic_DNA"/>
</dbReference>
<keyword evidence="1" id="KW-0175">Coiled coil</keyword>
<evidence type="ECO:0000313" key="4">
    <source>
        <dbReference type="Proteomes" id="UP001189429"/>
    </source>
</evidence>
<protein>
    <submittedName>
        <fullName evidence="3">Uncharacterized protein</fullName>
    </submittedName>
</protein>
<feature type="compositionally biased region" description="Low complexity" evidence="2">
    <location>
        <begin position="219"/>
        <end position="249"/>
    </location>
</feature>
<comment type="caution">
    <text evidence="3">The sequence shown here is derived from an EMBL/GenBank/DDBJ whole genome shotgun (WGS) entry which is preliminary data.</text>
</comment>